<keyword evidence="1" id="KW-0472">Membrane</keyword>
<organism evidence="2 3">
    <name type="scientific">Natrinema pallidum DSM 3751</name>
    <dbReference type="NCBI Taxonomy" id="1227495"/>
    <lineage>
        <taxon>Archaea</taxon>
        <taxon>Methanobacteriati</taxon>
        <taxon>Methanobacteriota</taxon>
        <taxon>Stenosarchaea group</taxon>
        <taxon>Halobacteria</taxon>
        <taxon>Halobacteriales</taxon>
        <taxon>Natrialbaceae</taxon>
        <taxon>Natrinema</taxon>
    </lineage>
</organism>
<evidence type="ECO:0000313" key="3">
    <source>
        <dbReference type="Proteomes" id="UP000011618"/>
    </source>
</evidence>
<proteinExistence type="predicted"/>
<dbReference type="Proteomes" id="UP000011618">
    <property type="component" value="Unassembled WGS sequence"/>
</dbReference>
<accession>L9ZAB8</accession>
<dbReference type="EMBL" id="AOII01000019">
    <property type="protein sequence ID" value="ELY82547.1"/>
    <property type="molecule type" value="Genomic_DNA"/>
</dbReference>
<dbReference type="PATRIC" id="fig|1227495.3.peg.334"/>
<dbReference type="OrthoDB" id="330242at2157"/>
<comment type="caution">
    <text evidence="2">The sequence shown here is derived from an EMBL/GenBank/DDBJ whole genome shotgun (WGS) entry which is preliminary data.</text>
</comment>
<dbReference type="RefSeq" id="WP_006183929.1">
    <property type="nucleotide sequence ID" value="NZ_AOII01000019.1"/>
</dbReference>
<keyword evidence="1" id="KW-1133">Transmembrane helix</keyword>
<sequence length="67" mass="7268">MSALRTALLEWNLSRISRVLRTALAVFLARRVTDGFLTGLGAALLFLFVLALAWEAVSRLSTGTSDS</sequence>
<name>L9ZAB8_9EURY</name>
<dbReference type="eggNOG" id="ENOG502N5KN">
    <property type="taxonomic scope" value="Archaea"/>
</dbReference>
<gene>
    <name evidence="2" type="ORF">C487_01725</name>
</gene>
<keyword evidence="1" id="KW-0812">Transmembrane</keyword>
<reference evidence="2 3" key="1">
    <citation type="journal article" date="2014" name="PLoS Genet.">
        <title>Phylogenetically driven sequencing of extremely halophilic archaea reveals strategies for static and dynamic osmo-response.</title>
        <authorList>
            <person name="Becker E.A."/>
            <person name="Seitzer P.M."/>
            <person name="Tritt A."/>
            <person name="Larsen D."/>
            <person name="Krusor M."/>
            <person name="Yao A.I."/>
            <person name="Wu D."/>
            <person name="Madern D."/>
            <person name="Eisen J.A."/>
            <person name="Darling A.E."/>
            <person name="Facciotti M.T."/>
        </authorList>
    </citation>
    <scope>NUCLEOTIDE SEQUENCE [LARGE SCALE GENOMIC DNA]</scope>
    <source>
        <strain evidence="2 3">DSM 3751</strain>
    </source>
</reference>
<protein>
    <submittedName>
        <fullName evidence="2">Uncharacterized protein</fullName>
    </submittedName>
</protein>
<evidence type="ECO:0000256" key="1">
    <source>
        <dbReference type="SAM" id="Phobius"/>
    </source>
</evidence>
<feature type="transmembrane region" description="Helical" evidence="1">
    <location>
        <begin position="36"/>
        <end position="57"/>
    </location>
</feature>
<dbReference type="AlphaFoldDB" id="L9ZAB8"/>
<evidence type="ECO:0000313" key="2">
    <source>
        <dbReference type="EMBL" id="ELY82547.1"/>
    </source>
</evidence>